<evidence type="ECO:0000313" key="3">
    <source>
        <dbReference type="EMBL" id="QVL29896.1"/>
    </source>
</evidence>
<dbReference type="InterPro" id="IPR014284">
    <property type="entry name" value="RNA_pol_sigma-70_dom"/>
</dbReference>
<dbReference type="AlphaFoldDB" id="A0A8E6B1J4"/>
<evidence type="ECO:0000259" key="2">
    <source>
        <dbReference type="Pfam" id="PF04545"/>
    </source>
</evidence>
<evidence type="ECO:0000256" key="1">
    <source>
        <dbReference type="SAM" id="SignalP"/>
    </source>
</evidence>
<dbReference type="GO" id="GO:0003700">
    <property type="term" value="F:DNA-binding transcription factor activity"/>
    <property type="evidence" value="ECO:0007669"/>
    <property type="project" value="InterPro"/>
</dbReference>
<keyword evidence="4" id="KW-1185">Reference proteome</keyword>
<feature type="chain" id="PRO_5034452661" evidence="1">
    <location>
        <begin position="27"/>
        <end position="194"/>
    </location>
</feature>
<dbReference type="GO" id="GO:0006352">
    <property type="term" value="P:DNA-templated transcription initiation"/>
    <property type="evidence" value="ECO:0007669"/>
    <property type="project" value="InterPro"/>
</dbReference>
<dbReference type="KEGG" id="tsph:KIH39_13555"/>
<dbReference type="NCBIfam" id="TIGR02937">
    <property type="entry name" value="sigma70-ECF"/>
    <property type="match status" value="1"/>
</dbReference>
<feature type="signal peptide" evidence="1">
    <location>
        <begin position="1"/>
        <end position="26"/>
    </location>
</feature>
<dbReference type="SUPFAM" id="SSF88659">
    <property type="entry name" value="Sigma3 and sigma4 domains of RNA polymerase sigma factors"/>
    <property type="match status" value="1"/>
</dbReference>
<protein>
    <submittedName>
        <fullName evidence="3">Sigma-70 family RNA polymerase sigma factor</fullName>
    </submittedName>
</protein>
<dbReference type="Gene3D" id="1.20.140.160">
    <property type="match status" value="1"/>
</dbReference>
<accession>A0A8E6B1J4</accession>
<dbReference type="EMBL" id="CP074694">
    <property type="protein sequence ID" value="QVL29896.1"/>
    <property type="molecule type" value="Genomic_DNA"/>
</dbReference>
<dbReference type="Pfam" id="PF04545">
    <property type="entry name" value="Sigma70_r4"/>
    <property type="match status" value="1"/>
</dbReference>
<organism evidence="3 4">
    <name type="scientific">Telmatocola sphagniphila</name>
    <dbReference type="NCBI Taxonomy" id="1123043"/>
    <lineage>
        <taxon>Bacteria</taxon>
        <taxon>Pseudomonadati</taxon>
        <taxon>Planctomycetota</taxon>
        <taxon>Planctomycetia</taxon>
        <taxon>Gemmatales</taxon>
        <taxon>Gemmataceae</taxon>
    </lineage>
</organism>
<proteinExistence type="predicted"/>
<dbReference type="InterPro" id="IPR013324">
    <property type="entry name" value="RNA_pol_sigma_r3/r4-like"/>
</dbReference>
<evidence type="ECO:0000313" key="4">
    <source>
        <dbReference type="Proteomes" id="UP000676194"/>
    </source>
</evidence>
<keyword evidence="1" id="KW-0732">Signal</keyword>
<feature type="domain" description="RNA polymerase sigma-70 region 4" evidence="2">
    <location>
        <begin position="146"/>
        <end position="190"/>
    </location>
</feature>
<dbReference type="Proteomes" id="UP000676194">
    <property type="component" value="Chromosome"/>
</dbReference>
<dbReference type="InterPro" id="IPR006311">
    <property type="entry name" value="TAT_signal"/>
</dbReference>
<dbReference type="RefSeq" id="WP_213493778.1">
    <property type="nucleotide sequence ID" value="NZ_CP074694.1"/>
</dbReference>
<dbReference type="PROSITE" id="PS51318">
    <property type="entry name" value="TAT"/>
    <property type="match status" value="1"/>
</dbReference>
<name>A0A8E6B1J4_9BACT</name>
<reference evidence="3" key="1">
    <citation type="submission" date="2021-05" db="EMBL/GenBank/DDBJ databases">
        <title>Complete genome sequence of the cellulolytic planctomycete Telmatocola sphagniphila SP2T and characterization of the first cellulase from planctomycetes.</title>
        <authorList>
            <person name="Rakitin A.L."/>
            <person name="Beletsky A.V."/>
            <person name="Naumoff D.G."/>
            <person name="Kulichevskaya I.S."/>
            <person name="Mardanov A.V."/>
            <person name="Ravin N.V."/>
            <person name="Dedysh S.N."/>
        </authorList>
    </citation>
    <scope>NUCLEOTIDE SEQUENCE</scope>
    <source>
        <strain evidence="3">SP2T</strain>
    </source>
</reference>
<gene>
    <name evidence="3" type="ORF">KIH39_13555</name>
</gene>
<dbReference type="InterPro" id="IPR007630">
    <property type="entry name" value="RNA_pol_sigma70_r4"/>
</dbReference>
<sequence length="194" mass="22088">MKQTIATSRRSLMAAMVMGAALTGFAPGSTASAATSSDTIQNITKYCQTCWRNARLSPDSWTDCTQEVFVRLLERVDSEKWNSLLKNDESLERKEFLRAIDAVKKRTKRAKQYHELVNDPFDSRSNGDAHRNDLSQILSETGSQILSQRQQRILHCFRTGWSVDEIAKELNTTSARVSDEKYKAIRKLRQQLSV</sequence>